<reference evidence="4 5" key="1">
    <citation type="journal article" date="2016" name="G3 (Bethesda)">
        <title>First Draft Assembly and Annotation of the Genome of a California Endemic Oak Quercus lobata Nee (Fagaceae).</title>
        <authorList>
            <person name="Sork V.L."/>
            <person name="Fitz-Gibbon S.T."/>
            <person name="Puiu D."/>
            <person name="Crepeau M."/>
            <person name="Gugger P.F."/>
            <person name="Sherman R."/>
            <person name="Stevens K."/>
            <person name="Langley C.H."/>
            <person name="Pellegrini M."/>
            <person name="Salzberg S.L."/>
        </authorList>
    </citation>
    <scope>NUCLEOTIDE SEQUENCE [LARGE SCALE GENOMIC DNA]</scope>
    <source>
        <strain evidence="4 5">cv. SW786</strain>
    </source>
</reference>
<accession>A0A7N2LEL7</accession>
<dbReference type="InterPro" id="IPR036291">
    <property type="entry name" value="NAD(P)-bd_dom_sf"/>
</dbReference>
<evidence type="ECO:0000313" key="5">
    <source>
        <dbReference type="Proteomes" id="UP000594261"/>
    </source>
</evidence>
<dbReference type="Pfam" id="PF16363">
    <property type="entry name" value="GDP_Man_Dehyd"/>
    <property type="match status" value="1"/>
</dbReference>
<keyword evidence="2" id="KW-0560">Oxidoreductase</keyword>
<keyword evidence="1" id="KW-0521">NADP</keyword>
<dbReference type="Gene3D" id="3.40.50.720">
    <property type="entry name" value="NAD(P)-binding Rossmann-like Domain"/>
    <property type="match status" value="1"/>
</dbReference>
<dbReference type="InterPro" id="IPR050425">
    <property type="entry name" value="NAD(P)_dehydrat-like"/>
</dbReference>
<dbReference type="EMBL" id="LRBV02000004">
    <property type="status" value="NOT_ANNOTATED_CDS"/>
    <property type="molecule type" value="Genomic_DNA"/>
</dbReference>
<dbReference type="InterPro" id="IPR016040">
    <property type="entry name" value="NAD(P)-bd_dom"/>
</dbReference>
<dbReference type="GO" id="GO:0005737">
    <property type="term" value="C:cytoplasm"/>
    <property type="evidence" value="ECO:0007669"/>
    <property type="project" value="InterPro"/>
</dbReference>
<name>A0A7N2LEL7_QUELO</name>
<dbReference type="EnsemblPlants" id="QL04p034468:mrna">
    <property type="protein sequence ID" value="QL04p034468:mrna"/>
    <property type="gene ID" value="QL04p034468"/>
</dbReference>
<organism evidence="4 5">
    <name type="scientific">Quercus lobata</name>
    <name type="common">Valley oak</name>
    <dbReference type="NCBI Taxonomy" id="97700"/>
    <lineage>
        <taxon>Eukaryota</taxon>
        <taxon>Viridiplantae</taxon>
        <taxon>Streptophyta</taxon>
        <taxon>Embryophyta</taxon>
        <taxon>Tracheophyta</taxon>
        <taxon>Spermatophyta</taxon>
        <taxon>Magnoliopsida</taxon>
        <taxon>eudicotyledons</taxon>
        <taxon>Gunneridae</taxon>
        <taxon>Pentapetalae</taxon>
        <taxon>rosids</taxon>
        <taxon>fabids</taxon>
        <taxon>Fagales</taxon>
        <taxon>Fagaceae</taxon>
        <taxon>Quercus</taxon>
    </lineage>
</organism>
<dbReference type="AlphaFoldDB" id="A0A7N2LEL7"/>
<dbReference type="InParanoid" id="A0A7N2LEL7"/>
<dbReference type="PANTHER" id="PTHR10366">
    <property type="entry name" value="NAD DEPENDENT EPIMERASE/DEHYDRATASE"/>
    <property type="match status" value="1"/>
</dbReference>
<dbReference type="GO" id="GO:0004812">
    <property type="term" value="F:aminoacyl-tRNA ligase activity"/>
    <property type="evidence" value="ECO:0007669"/>
    <property type="project" value="InterPro"/>
</dbReference>
<evidence type="ECO:0000259" key="3">
    <source>
        <dbReference type="Pfam" id="PF16363"/>
    </source>
</evidence>
<dbReference type="GO" id="GO:0006418">
    <property type="term" value="P:tRNA aminoacylation for protein translation"/>
    <property type="evidence" value="ECO:0007669"/>
    <property type="project" value="InterPro"/>
</dbReference>
<feature type="domain" description="NAD(P)-binding" evidence="3">
    <location>
        <begin position="10"/>
        <end position="102"/>
    </location>
</feature>
<dbReference type="PANTHER" id="PTHR10366:SF369">
    <property type="entry name" value="CINNAMOYL-COA REDUCTASE-LIKE PROTEIN"/>
    <property type="match status" value="1"/>
</dbReference>
<evidence type="ECO:0000256" key="1">
    <source>
        <dbReference type="ARBA" id="ARBA00022857"/>
    </source>
</evidence>
<reference evidence="4" key="2">
    <citation type="submission" date="2021-01" db="UniProtKB">
        <authorList>
            <consortium name="EnsemblPlants"/>
        </authorList>
    </citation>
    <scope>IDENTIFICATION</scope>
</reference>
<evidence type="ECO:0000256" key="2">
    <source>
        <dbReference type="ARBA" id="ARBA00023002"/>
    </source>
</evidence>
<dbReference type="SUPFAM" id="SSF51735">
    <property type="entry name" value="NAD(P)-binding Rossmann-fold domains"/>
    <property type="match status" value="1"/>
</dbReference>
<evidence type="ECO:0000313" key="4">
    <source>
        <dbReference type="EnsemblPlants" id="QL04p034468:mrna"/>
    </source>
</evidence>
<dbReference type="GO" id="GO:0005524">
    <property type="term" value="F:ATP binding"/>
    <property type="evidence" value="ECO:0007669"/>
    <property type="project" value="InterPro"/>
</dbReference>
<dbReference type="Gramene" id="QL04p034468:mrna">
    <property type="protein sequence ID" value="QL04p034468:mrna"/>
    <property type="gene ID" value="QL04p034468"/>
</dbReference>
<proteinExistence type="predicted"/>
<sequence length="167" mass="18323">MEKDGEVVCVTGGSGCIGSWLVRELLHRGYNVHATIQDLKDENETKHLEGLEGAETRLRLFQIDLLDYPSILRAVNGCAGVFHLASPCIVDQVQDPHIKTTAQLDAALSFFGATASEDFKLNEFEEACGVVGELLGHVRRRHPWGDPKIVKVCLDIRTIKLSANSLG</sequence>
<keyword evidence="5" id="KW-1185">Reference proteome</keyword>
<dbReference type="Proteomes" id="UP000594261">
    <property type="component" value="Chromosome 4"/>
</dbReference>
<dbReference type="GO" id="GO:0016616">
    <property type="term" value="F:oxidoreductase activity, acting on the CH-OH group of donors, NAD or NADP as acceptor"/>
    <property type="evidence" value="ECO:0007669"/>
    <property type="project" value="TreeGrafter"/>
</dbReference>
<protein>
    <recommendedName>
        <fullName evidence="3">NAD(P)-binding domain-containing protein</fullName>
    </recommendedName>
</protein>